<evidence type="ECO:0000313" key="6">
    <source>
        <dbReference type="Proteomes" id="UP001305498"/>
    </source>
</evidence>
<dbReference type="InterPro" id="IPR055170">
    <property type="entry name" value="GFO_IDH_MocA-like_dom"/>
</dbReference>
<evidence type="ECO:0000256" key="2">
    <source>
        <dbReference type="SAM" id="MobiDB-lite"/>
    </source>
</evidence>
<dbReference type="SUPFAM" id="SSF51735">
    <property type="entry name" value="NAD(P)-binding Rossmann-fold domains"/>
    <property type="match status" value="1"/>
</dbReference>
<dbReference type="Gene3D" id="3.30.360.10">
    <property type="entry name" value="Dihydrodipicolinate Reductase, domain 2"/>
    <property type="match status" value="1"/>
</dbReference>
<dbReference type="InterPro" id="IPR051317">
    <property type="entry name" value="Gfo/Idh/MocA_oxidoreduct"/>
</dbReference>
<protein>
    <submittedName>
        <fullName evidence="5">Gfo/Idh/MocA family oxidoreductase</fullName>
    </submittedName>
</protein>
<dbReference type="Proteomes" id="UP001305498">
    <property type="component" value="Chromosome"/>
</dbReference>
<keyword evidence="1" id="KW-0520">NAD</keyword>
<evidence type="ECO:0000259" key="4">
    <source>
        <dbReference type="Pfam" id="PF22725"/>
    </source>
</evidence>
<keyword evidence="6" id="KW-1185">Reference proteome</keyword>
<dbReference type="InterPro" id="IPR036291">
    <property type="entry name" value="NAD(P)-bd_dom_sf"/>
</dbReference>
<evidence type="ECO:0000256" key="1">
    <source>
        <dbReference type="ARBA" id="ARBA00023027"/>
    </source>
</evidence>
<evidence type="ECO:0000259" key="3">
    <source>
        <dbReference type="Pfam" id="PF01408"/>
    </source>
</evidence>
<dbReference type="SUPFAM" id="SSF55347">
    <property type="entry name" value="Glyceraldehyde-3-phosphate dehydrogenase-like, C-terminal domain"/>
    <property type="match status" value="1"/>
</dbReference>
<evidence type="ECO:0000313" key="5">
    <source>
        <dbReference type="EMBL" id="WOF23156.1"/>
    </source>
</evidence>
<proteinExistence type="predicted"/>
<dbReference type="PANTHER" id="PTHR43708:SF8">
    <property type="entry name" value="OXIDOREDUCTASE"/>
    <property type="match status" value="1"/>
</dbReference>
<dbReference type="Pfam" id="PF01408">
    <property type="entry name" value="GFO_IDH_MocA"/>
    <property type="match status" value="1"/>
</dbReference>
<organism evidence="5 6">
    <name type="scientific">Microbacterium betulae</name>
    <dbReference type="NCBI Taxonomy" id="2981139"/>
    <lineage>
        <taxon>Bacteria</taxon>
        <taxon>Bacillati</taxon>
        <taxon>Actinomycetota</taxon>
        <taxon>Actinomycetes</taxon>
        <taxon>Micrococcales</taxon>
        <taxon>Microbacteriaceae</taxon>
        <taxon>Microbacterium</taxon>
    </lineage>
</organism>
<dbReference type="EMBL" id="CP118157">
    <property type="protein sequence ID" value="WOF23156.1"/>
    <property type="molecule type" value="Genomic_DNA"/>
</dbReference>
<reference evidence="5 6" key="1">
    <citation type="submission" date="2023-02" db="EMBL/GenBank/DDBJ databases">
        <title>Microbacterium betulae sp. nov., isolated from birch wood.</title>
        <authorList>
            <person name="Pasciak M."/>
            <person name="Pawlik K.J."/>
            <person name="Martynowski D."/>
            <person name="Laczmanski L."/>
            <person name="Ciekot J."/>
            <person name="Szponar B."/>
            <person name="Wojcik-Fatla A."/>
            <person name="Mackiewicz B."/>
            <person name="Farian E."/>
            <person name="Cholewa G."/>
            <person name="Cholewa A."/>
            <person name="Dutkiewicz J."/>
        </authorList>
    </citation>
    <scope>NUCLEOTIDE SEQUENCE [LARGE SCALE GENOMIC DNA]</scope>
    <source>
        <strain evidence="5 6">AB</strain>
    </source>
</reference>
<name>A0AA97FGR4_9MICO</name>
<sequence length="418" mass="44923">MRDEASSPVVTDDARSRGSDLRVAVVGFGARSPIAAHVERARDGARVAAVADTSPRGLERARAAHPGAAAFASVDDLITAGAADAAIVLTPDDTHEEIAVALLRAGVAVYLEKPLAITVEGADRVLATAAETRTPLYVGHNFRHSAVVRTMRAVIDRGEIGEVKAVWVRHFVGNGADYYFKDWHADRSRTNSLLLQKASHDIDVVHYLASGYTRRVVGMGELMLYGAISDRRERAGESMPDWFSFDNWPPASHTGLNPVVDVEDVSMMLMTLDNGVLASYQQCHFTPDYWRNYTVIGTEGRLENVGDTAGGVVKVWNRRHEWQVDGDAEYPIEGVASGHADADLLTMTEFLDHVVDGTPTVVSPIAAREAVAAGALAAASLRDGSRPRAIPDPPAHVLAHFSAPASPPVPDSTARSTR</sequence>
<feature type="region of interest" description="Disordered" evidence="2">
    <location>
        <begin position="384"/>
        <end position="418"/>
    </location>
</feature>
<dbReference type="PANTHER" id="PTHR43708">
    <property type="entry name" value="CONSERVED EXPRESSED OXIDOREDUCTASE (EUROFUNG)"/>
    <property type="match status" value="1"/>
</dbReference>
<feature type="domain" description="GFO/IDH/MocA-like oxidoreductase" evidence="4">
    <location>
        <begin position="148"/>
        <end position="303"/>
    </location>
</feature>
<accession>A0AA97FGR4</accession>
<gene>
    <name evidence="5" type="ORF">N8K70_00380</name>
</gene>
<feature type="domain" description="Gfo/Idh/MocA-like oxidoreductase N-terminal" evidence="3">
    <location>
        <begin position="21"/>
        <end position="140"/>
    </location>
</feature>
<dbReference type="GO" id="GO:0000166">
    <property type="term" value="F:nucleotide binding"/>
    <property type="evidence" value="ECO:0007669"/>
    <property type="project" value="InterPro"/>
</dbReference>
<dbReference type="InterPro" id="IPR000683">
    <property type="entry name" value="Gfo/Idh/MocA-like_OxRdtase_N"/>
</dbReference>
<dbReference type="RefSeq" id="WP_317139627.1">
    <property type="nucleotide sequence ID" value="NZ_CP118157.1"/>
</dbReference>
<dbReference type="Gene3D" id="3.40.50.720">
    <property type="entry name" value="NAD(P)-binding Rossmann-like Domain"/>
    <property type="match status" value="1"/>
</dbReference>
<dbReference type="KEGG" id="mbet:N8K70_00380"/>
<dbReference type="AlphaFoldDB" id="A0AA97FGR4"/>
<dbReference type="Pfam" id="PF22725">
    <property type="entry name" value="GFO_IDH_MocA_C3"/>
    <property type="match status" value="1"/>
</dbReference>